<evidence type="ECO:0000259" key="6">
    <source>
        <dbReference type="Pfam" id="PF00849"/>
    </source>
</evidence>
<comment type="caution">
    <text evidence="7">The sequence shown here is derived from an EMBL/GenBank/DDBJ whole genome shotgun (WGS) entry which is preliminary data.</text>
</comment>
<evidence type="ECO:0000313" key="7">
    <source>
        <dbReference type="EMBL" id="EIM06869.1"/>
    </source>
</evidence>
<name>A0AA87LT48_9BACL</name>
<feature type="domain" description="Pseudouridine synthase RsuA/RluA-like" evidence="6">
    <location>
        <begin position="91"/>
        <end position="241"/>
    </location>
</feature>
<keyword evidence="4" id="KW-0694">RNA-binding</keyword>
<gene>
    <name evidence="7" type="ORF">A1A1_08639</name>
</gene>
<dbReference type="InterPro" id="IPR050188">
    <property type="entry name" value="RluA_PseudoU_synthase"/>
</dbReference>
<dbReference type="CDD" id="cd02869">
    <property type="entry name" value="PseudoU_synth_RluA_like"/>
    <property type="match status" value="1"/>
</dbReference>
<dbReference type="SUPFAM" id="SSF55120">
    <property type="entry name" value="Pseudouridine synthase"/>
    <property type="match status" value="1"/>
</dbReference>
<feature type="active site" evidence="3">
    <location>
        <position position="137"/>
    </location>
</feature>
<dbReference type="GO" id="GO:0000455">
    <property type="term" value="P:enzyme-directed rRNA pseudouridine synthesis"/>
    <property type="evidence" value="ECO:0007669"/>
    <property type="project" value="TreeGrafter"/>
</dbReference>
<dbReference type="GO" id="GO:0003723">
    <property type="term" value="F:RNA binding"/>
    <property type="evidence" value="ECO:0007669"/>
    <property type="project" value="UniProtKB-KW"/>
</dbReference>
<evidence type="ECO:0000313" key="8">
    <source>
        <dbReference type="Proteomes" id="UP000004725"/>
    </source>
</evidence>
<dbReference type="Proteomes" id="UP000004725">
    <property type="component" value="Unassembled WGS sequence"/>
</dbReference>
<evidence type="ECO:0000256" key="5">
    <source>
        <dbReference type="RuleBase" id="RU362028"/>
    </source>
</evidence>
<evidence type="ECO:0000256" key="4">
    <source>
        <dbReference type="PROSITE-ProRule" id="PRU00182"/>
    </source>
</evidence>
<evidence type="ECO:0000256" key="2">
    <source>
        <dbReference type="ARBA" id="ARBA00010876"/>
    </source>
</evidence>
<dbReference type="EMBL" id="AJYB01000025">
    <property type="protein sequence ID" value="EIM06869.1"/>
    <property type="molecule type" value="Genomic_DNA"/>
</dbReference>
<organism evidence="7 8">
    <name type="scientific">Planococcus antarcticus DSM 14505</name>
    <dbReference type="NCBI Taxonomy" id="1185653"/>
    <lineage>
        <taxon>Bacteria</taxon>
        <taxon>Bacillati</taxon>
        <taxon>Bacillota</taxon>
        <taxon>Bacilli</taxon>
        <taxon>Bacillales</taxon>
        <taxon>Caryophanaceae</taxon>
        <taxon>Planococcus</taxon>
    </lineage>
</organism>
<dbReference type="PROSITE" id="PS50889">
    <property type="entry name" value="S4"/>
    <property type="match status" value="1"/>
</dbReference>
<accession>A0AA87LT48</accession>
<keyword evidence="5" id="KW-0413">Isomerase</keyword>
<reference evidence="7 8" key="1">
    <citation type="journal article" date="2012" name="J. Bacteriol.">
        <title>Genome Sequence of the Antarctic Psychrophile Bacterium Planococcus antarcticus DSM 14505.</title>
        <authorList>
            <person name="Margolles A."/>
            <person name="Gueimonde M."/>
            <person name="Sanchez B."/>
        </authorList>
    </citation>
    <scope>NUCLEOTIDE SEQUENCE [LARGE SCALE GENOMIC DNA]</scope>
    <source>
        <strain evidence="7 8">DSM 14505</strain>
    </source>
</reference>
<dbReference type="PANTHER" id="PTHR21600:SF35">
    <property type="entry name" value="PSEUDOURIDINE SYNTHASE"/>
    <property type="match status" value="1"/>
</dbReference>
<dbReference type="GO" id="GO:0140098">
    <property type="term" value="F:catalytic activity, acting on RNA"/>
    <property type="evidence" value="ECO:0007669"/>
    <property type="project" value="UniProtKB-ARBA"/>
</dbReference>
<dbReference type="AlphaFoldDB" id="A0AA87LT48"/>
<dbReference type="EC" id="5.4.99.-" evidence="5"/>
<evidence type="ECO:0000256" key="1">
    <source>
        <dbReference type="ARBA" id="ARBA00000073"/>
    </source>
</evidence>
<proteinExistence type="inferred from homology"/>
<dbReference type="InterPro" id="IPR006145">
    <property type="entry name" value="PsdUridine_synth_RsuA/RluA"/>
</dbReference>
<dbReference type="Pfam" id="PF00849">
    <property type="entry name" value="PseudoU_synth_2"/>
    <property type="match status" value="1"/>
</dbReference>
<dbReference type="PANTHER" id="PTHR21600">
    <property type="entry name" value="MITOCHONDRIAL RNA PSEUDOURIDINE SYNTHASE"/>
    <property type="match status" value="1"/>
</dbReference>
<dbReference type="NCBIfam" id="TIGR00005">
    <property type="entry name" value="rluA_subfam"/>
    <property type="match status" value="1"/>
</dbReference>
<comment type="function">
    <text evidence="5">Responsible for synthesis of pseudouridine from uracil.</text>
</comment>
<dbReference type="Gene3D" id="3.30.2350.10">
    <property type="entry name" value="Pseudouridine synthase"/>
    <property type="match status" value="1"/>
</dbReference>
<comment type="similarity">
    <text evidence="2 5">Belongs to the pseudouridine synthase RluA family.</text>
</comment>
<sequence>MNDMKPFQLTYTAEAPNLLREALGEWGISKRTLASVKYGGGQILVNGTEVTVRHALEKGDAVTVIFPNEEHGKGLVAEEGDLKIVYEDAALLIVEKPPFQNTIPSREHPFGSLANIVAKHFNDHGIPSTLHIATRLDRDTSGLVCIAKNRHIHHMISLQQQEKKMKRRYEALVHGLIDKDEFTITAPIGRKNTSIIEREVREGGQFAETEVRVLQRLEGYSHIILQLNTGRTHQIRVHMTHIGYPLLGDDLYGGKRDLLGRQALHCSKLELIHPVSGDPLFFSSSLNKDMQSLV</sequence>
<dbReference type="InterPro" id="IPR006225">
    <property type="entry name" value="PsdUridine_synth_RluC/D"/>
</dbReference>
<protein>
    <recommendedName>
        <fullName evidence="5">Pseudouridine synthase</fullName>
        <ecNumber evidence="5">5.4.99.-</ecNumber>
    </recommendedName>
</protein>
<comment type="catalytic activity">
    <reaction evidence="1 5">
        <text>a uridine in RNA = a pseudouridine in RNA</text>
        <dbReference type="Rhea" id="RHEA:48348"/>
        <dbReference type="Rhea" id="RHEA-COMP:12068"/>
        <dbReference type="Rhea" id="RHEA-COMP:12069"/>
        <dbReference type="ChEBI" id="CHEBI:65314"/>
        <dbReference type="ChEBI" id="CHEBI:65315"/>
    </reaction>
</comment>
<dbReference type="GO" id="GO:0009982">
    <property type="term" value="F:pseudouridine synthase activity"/>
    <property type="evidence" value="ECO:0007669"/>
    <property type="project" value="InterPro"/>
</dbReference>
<evidence type="ECO:0000256" key="3">
    <source>
        <dbReference type="PIRSR" id="PIRSR606225-1"/>
    </source>
</evidence>
<dbReference type="InterPro" id="IPR020103">
    <property type="entry name" value="PsdUridine_synth_cat_dom_sf"/>
</dbReference>